<protein>
    <submittedName>
        <fullName evidence="5">Endothelin-converting enzyme</fullName>
    </submittedName>
</protein>
<dbReference type="InterPro" id="IPR051419">
    <property type="entry name" value="Lys/N-term_MeTrsfase_sf"/>
</dbReference>
<accession>A0A8H8S8G4</accession>
<comment type="caution">
    <text evidence="5">The sequence shown here is derived from an EMBL/GenBank/DDBJ whole genome shotgun (WGS) entry which is preliminary data.</text>
</comment>
<keyword evidence="6" id="KW-1185">Reference proteome</keyword>
<dbReference type="AlphaFoldDB" id="A0A8H8S8G4"/>
<dbReference type="Proteomes" id="UP000443090">
    <property type="component" value="Unassembled WGS sequence"/>
</dbReference>
<dbReference type="GO" id="GO:0008168">
    <property type="term" value="F:methyltransferase activity"/>
    <property type="evidence" value="ECO:0007669"/>
    <property type="project" value="UniProtKB-KW"/>
</dbReference>
<dbReference type="SUPFAM" id="SSF53335">
    <property type="entry name" value="S-adenosyl-L-methionine-dependent methyltransferases"/>
    <property type="match status" value="1"/>
</dbReference>
<organism evidence="5 6">
    <name type="scientific">Lachnellula occidentalis</name>
    <dbReference type="NCBI Taxonomy" id="215460"/>
    <lineage>
        <taxon>Eukaryota</taxon>
        <taxon>Fungi</taxon>
        <taxon>Dikarya</taxon>
        <taxon>Ascomycota</taxon>
        <taxon>Pezizomycotina</taxon>
        <taxon>Leotiomycetes</taxon>
        <taxon>Helotiales</taxon>
        <taxon>Lachnaceae</taxon>
        <taxon>Lachnellula</taxon>
    </lineage>
</organism>
<gene>
    <name evidence="5" type="primary">Ece2</name>
    <name evidence="5" type="ORF">LOCC1_G001717</name>
</gene>
<proteinExistence type="inferred from homology"/>
<dbReference type="OrthoDB" id="411785at2759"/>
<keyword evidence="2" id="KW-0489">Methyltransferase</keyword>
<sequence length="237" mass="26958">MAKEEELRELTYPEYWNKRYISEQKDAATLGSYEWFRNFEKLHPFLNKHLPAPCENPHILHLGCGNSTLTADLHDTGYKTQTSIDFSPVVINAMSAKYAGLNTTWSVMDVRAIQFPESSIDVAIDKSTLDAMLHGSLWDPPADVRDNVGKYVDEASHIIPSVFAQTDAKQTIVEVLKLISEWKLIGCAGFEEGWEMAPHFMKPLLARPEWWEVEVETLVDVDAPGGFEYFGFVMTRR</sequence>
<dbReference type="InterPro" id="IPR029063">
    <property type="entry name" value="SAM-dependent_MTases_sf"/>
</dbReference>
<evidence type="ECO:0000313" key="5">
    <source>
        <dbReference type="EMBL" id="TVY47578.1"/>
    </source>
</evidence>
<evidence type="ECO:0000256" key="2">
    <source>
        <dbReference type="ARBA" id="ARBA00022603"/>
    </source>
</evidence>
<dbReference type="PANTHER" id="PTHR12176">
    <property type="entry name" value="SAM-DEPENDENT METHYLTRANSFERASE SUPERFAMILY PROTEIN"/>
    <property type="match status" value="1"/>
</dbReference>
<dbReference type="PANTHER" id="PTHR12176:SF80">
    <property type="entry name" value="EEF1A LYSINE METHYLTRANSFERASE 4"/>
    <property type="match status" value="1"/>
</dbReference>
<feature type="domain" description="Methyltransferase" evidence="4">
    <location>
        <begin position="59"/>
        <end position="125"/>
    </location>
</feature>
<evidence type="ECO:0000256" key="3">
    <source>
        <dbReference type="ARBA" id="ARBA00022679"/>
    </source>
</evidence>
<dbReference type="EMBL" id="QGMI01000085">
    <property type="protein sequence ID" value="TVY47578.1"/>
    <property type="molecule type" value="Genomic_DNA"/>
</dbReference>
<evidence type="ECO:0000259" key="4">
    <source>
        <dbReference type="Pfam" id="PF13649"/>
    </source>
</evidence>
<evidence type="ECO:0000256" key="1">
    <source>
        <dbReference type="ARBA" id="ARBA00008361"/>
    </source>
</evidence>
<dbReference type="InterPro" id="IPR041698">
    <property type="entry name" value="Methyltransf_25"/>
</dbReference>
<reference evidence="5 6" key="1">
    <citation type="submission" date="2018-05" db="EMBL/GenBank/DDBJ databases">
        <title>Genome sequencing and assembly of the regulated plant pathogen Lachnellula willkommii and related sister species for the development of diagnostic species identification markers.</title>
        <authorList>
            <person name="Giroux E."/>
            <person name="Bilodeau G."/>
        </authorList>
    </citation>
    <scope>NUCLEOTIDE SEQUENCE [LARGE SCALE GENOMIC DNA]</scope>
    <source>
        <strain evidence="5 6">CBS 160.35</strain>
    </source>
</reference>
<comment type="similarity">
    <text evidence="1">Belongs to the methyltransferase superfamily.</text>
</comment>
<evidence type="ECO:0000313" key="6">
    <source>
        <dbReference type="Proteomes" id="UP000443090"/>
    </source>
</evidence>
<dbReference type="Pfam" id="PF13649">
    <property type="entry name" value="Methyltransf_25"/>
    <property type="match status" value="1"/>
</dbReference>
<name>A0A8H8S8G4_9HELO</name>
<dbReference type="Gene3D" id="3.40.50.150">
    <property type="entry name" value="Vaccinia Virus protein VP39"/>
    <property type="match status" value="1"/>
</dbReference>
<keyword evidence="3" id="KW-0808">Transferase</keyword>
<dbReference type="CDD" id="cd02440">
    <property type="entry name" value="AdoMet_MTases"/>
    <property type="match status" value="1"/>
</dbReference>
<dbReference type="GO" id="GO:0032259">
    <property type="term" value="P:methylation"/>
    <property type="evidence" value="ECO:0007669"/>
    <property type="project" value="UniProtKB-KW"/>
</dbReference>